<keyword evidence="1" id="KW-0812">Transmembrane</keyword>
<dbReference type="Proteomes" id="UP000025227">
    <property type="component" value="Unplaced"/>
</dbReference>
<keyword evidence="2" id="KW-1185">Reference proteome</keyword>
<organism evidence="2 3">
    <name type="scientific">Haemonchus contortus</name>
    <name type="common">Barber pole worm</name>
    <dbReference type="NCBI Taxonomy" id="6289"/>
    <lineage>
        <taxon>Eukaryota</taxon>
        <taxon>Metazoa</taxon>
        <taxon>Ecdysozoa</taxon>
        <taxon>Nematoda</taxon>
        <taxon>Chromadorea</taxon>
        <taxon>Rhabditida</taxon>
        <taxon>Rhabditina</taxon>
        <taxon>Rhabditomorpha</taxon>
        <taxon>Strongyloidea</taxon>
        <taxon>Trichostrongylidae</taxon>
        <taxon>Haemonchus</taxon>
    </lineage>
</organism>
<feature type="transmembrane region" description="Helical" evidence="1">
    <location>
        <begin position="40"/>
        <end position="62"/>
    </location>
</feature>
<evidence type="ECO:0000313" key="2">
    <source>
        <dbReference type="Proteomes" id="UP000025227"/>
    </source>
</evidence>
<evidence type="ECO:0000313" key="3">
    <source>
        <dbReference type="WBParaSite" id="HCON_00028220-00001"/>
    </source>
</evidence>
<keyword evidence="1" id="KW-0472">Membrane</keyword>
<evidence type="ECO:0000256" key="1">
    <source>
        <dbReference type="SAM" id="Phobius"/>
    </source>
</evidence>
<proteinExistence type="predicted"/>
<reference evidence="3" key="1">
    <citation type="submission" date="2020-12" db="UniProtKB">
        <authorList>
            <consortium name="WormBaseParasite"/>
        </authorList>
    </citation>
    <scope>IDENTIFICATION</scope>
    <source>
        <strain evidence="3">MHco3</strain>
    </source>
</reference>
<protein>
    <submittedName>
        <fullName evidence="3">ABC transporter permease</fullName>
    </submittedName>
</protein>
<sequence length="84" mass="9431">SAVLSTLFHFHPSIRLLRSPNQLSRVTDLSKVARLAMARYYSLIAIALLVLSLVILNVNATLRVKRRLLPPKFLDKPGRLARIG</sequence>
<keyword evidence="1" id="KW-1133">Transmembrane helix</keyword>
<name>A0A7I4Y0Q2_HAECO</name>
<accession>A0A7I4Y0Q2</accession>
<dbReference type="WBParaSite" id="HCON_00028220-00001">
    <property type="protein sequence ID" value="HCON_00028220-00001"/>
    <property type="gene ID" value="HCON_00028220"/>
</dbReference>
<dbReference type="AlphaFoldDB" id="A0A7I4Y0Q2"/>